<feature type="active site" description="Nucleophile" evidence="7">
    <location>
        <position position="366"/>
    </location>
</feature>
<dbReference type="NCBIfam" id="TIGR00449">
    <property type="entry name" value="tgt_general"/>
    <property type="match status" value="1"/>
</dbReference>
<evidence type="ECO:0000256" key="3">
    <source>
        <dbReference type="ARBA" id="ARBA00022679"/>
    </source>
</evidence>
<keyword evidence="7" id="KW-0862">Zinc</keyword>
<evidence type="ECO:0000256" key="7">
    <source>
        <dbReference type="HAMAP-Rule" id="MF_00168"/>
    </source>
</evidence>
<dbReference type="HOGENOM" id="CLU_022060_0_1_4"/>
<evidence type="ECO:0000256" key="8">
    <source>
        <dbReference type="SAM" id="MobiDB-lite"/>
    </source>
</evidence>
<dbReference type="SUPFAM" id="SSF51713">
    <property type="entry name" value="tRNA-guanine transglycosylase"/>
    <property type="match status" value="1"/>
</dbReference>
<dbReference type="GO" id="GO:0046872">
    <property type="term" value="F:metal ion binding"/>
    <property type="evidence" value="ECO:0007669"/>
    <property type="project" value="UniProtKB-KW"/>
</dbReference>
<feature type="binding site" evidence="7">
    <location>
        <position position="404"/>
    </location>
    <ligand>
        <name>Zn(2+)</name>
        <dbReference type="ChEBI" id="CHEBI:29105"/>
    </ligand>
</feature>
<keyword evidence="7" id="KW-0479">Metal-binding</keyword>
<feature type="region of interest" description="RNA binding; important for wobble base 34 recognition" evidence="7">
    <location>
        <begin position="371"/>
        <end position="375"/>
    </location>
</feature>
<dbReference type="InterPro" id="IPR002616">
    <property type="entry name" value="tRNA_ribo_trans-like"/>
</dbReference>
<accession>A0A0E1W2C3</accession>
<feature type="domain" description="tRNA-guanine(15) transglycosylase-like" evidence="9">
    <location>
        <begin position="108"/>
        <end position="468"/>
    </location>
</feature>
<dbReference type="EMBL" id="CM000832">
    <property type="protein sequence ID" value="EET07298.1"/>
    <property type="molecule type" value="Genomic_DNA"/>
</dbReference>
<dbReference type="UniPathway" id="UPA00392"/>
<organism evidence="10">
    <name type="scientific">Burkholderia pseudomallei 1710a</name>
    <dbReference type="NCBI Taxonomy" id="320371"/>
    <lineage>
        <taxon>Bacteria</taxon>
        <taxon>Pseudomonadati</taxon>
        <taxon>Pseudomonadota</taxon>
        <taxon>Betaproteobacteria</taxon>
        <taxon>Burkholderiales</taxon>
        <taxon>Burkholderiaceae</taxon>
        <taxon>Burkholderia</taxon>
        <taxon>pseudomallei group</taxon>
    </lineage>
</organism>
<evidence type="ECO:0000313" key="10">
    <source>
        <dbReference type="EMBL" id="EET07298.1"/>
    </source>
</evidence>
<feature type="binding site" evidence="7">
    <location>
        <position position="435"/>
    </location>
    <ligand>
        <name>Zn(2+)</name>
        <dbReference type="ChEBI" id="CHEBI:29105"/>
    </ligand>
</feature>
<comment type="catalytic activity">
    <reaction evidence="6 7">
        <text>7-aminomethyl-7-carbaguanine + guanosine(34) in tRNA = 7-aminomethyl-7-carbaguanosine(34) in tRNA + guanine</text>
        <dbReference type="Rhea" id="RHEA:24104"/>
        <dbReference type="Rhea" id="RHEA-COMP:10341"/>
        <dbReference type="Rhea" id="RHEA-COMP:10342"/>
        <dbReference type="ChEBI" id="CHEBI:16235"/>
        <dbReference type="ChEBI" id="CHEBI:58703"/>
        <dbReference type="ChEBI" id="CHEBI:74269"/>
        <dbReference type="ChEBI" id="CHEBI:82833"/>
        <dbReference type="EC" id="2.4.2.29"/>
    </reaction>
</comment>
<dbReference type="InterPro" id="IPR036511">
    <property type="entry name" value="TGT-like_sf"/>
</dbReference>
<feature type="binding site" evidence="7">
    <location>
        <position position="289"/>
    </location>
    <ligand>
        <name>substrate</name>
    </ligand>
</feature>
<feature type="region of interest" description="Disordered" evidence="8">
    <location>
        <begin position="69"/>
        <end position="91"/>
    </location>
</feature>
<evidence type="ECO:0000259" key="9">
    <source>
        <dbReference type="Pfam" id="PF01702"/>
    </source>
</evidence>
<dbReference type="InterPro" id="IPR050076">
    <property type="entry name" value="ArchSynthase1/Queuine_TRR"/>
</dbReference>
<dbReference type="GO" id="GO:0008616">
    <property type="term" value="P:tRNA queuosine(34) biosynthetic process"/>
    <property type="evidence" value="ECO:0007669"/>
    <property type="project" value="UniProtKB-UniRule"/>
</dbReference>
<dbReference type="Proteomes" id="UP000001812">
    <property type="component" value="Chromosome I"/>
</dbReference>
<feature type="binding site" evidence="7">
    <location>
        <position position="316"/>
    </location>
    <ligand>
        <name>substrate</name>
    </ligand>
</feature>
<feature type="region of interest" description="RNA binding" evidence="7">
    <location>
        <begin position="347"/>
        <end position="353"/>
    </location>
</feature>
<evidence type="ECO:0000256" key="6">
    <source>
        <dbReference type="ARBA" id="ARBA00050112"/>
    </source>
</evidence>
<comment type="cofactor">
    <cofactor evidence="7">
        <name>Zn(2+)</name>
        <dbReference type="ChEBI" id="CHEBI:29105"/>
    </cofactor>
    <text evidence="7">Binds 1 zinc ion per subunit.</text>
</comment>
<keyword evidence="3 7" id="KW-0808">Transferase</keyword>
<dbReference type="EC" id="2.4.2.29" evidence="7"/>
<dbReference type="PANTHER" id="PTHR46499:SF1">
    <property type="entry name" value="QUEUINE TRNA-RIBOSYLTRANSFERASE"/>
    <property type="match status" value="1"/>
</dbReference>
<dbReference type="NCBIfam" id="TIGR00430">
    <property type="entry name" value="Q_tRNA_tgt"/>
    <property type="match status" value="1"/>
</dbReference>
<comment type="similarity">
    <text evidence="7">Belongs to the queuine tRNA-ribosyltransferase family.</text>
</comment>
<evidence type="ECO:0000256" key="1">
    <source>
        <dbReference type="ARBA" id="ARBA00004691"/>
    </source>
</evidence>
<proteinExistence type="inferred from homology"/>
<dbReference type="GO" id="GO:0008479">
    <property type="term" value="F:tRNA-guanosine(34) queuine transglycosylase activity"/>
    <property type="evidence" value="ECO:0007669"/>
    <property type="project" value="UniProtKB-UniRule"/>
</dbReference>
<evidence type="ECO:0000256" key="2">
    <source>
        <dbReference type="ARBA" id="ARBA00022676"/>
    </source>
</evidence>
<dbReference type="Pfam" id="PF01702">
    <property type="entry name" value="TGT"/>
    <property type="match status" value="1"/>
</dbReference>
<comment type="pathway">
    <text evidence="1 7">tRNA modification; tRNA-queuosine biosynthesis.</text>
</comment>
<dbReference type="GO" id="GO:0005829">
    <property type="term" value="C:cytosol"/>
    <property type="evidence" value="ECO:0007669"/>
    <property type="project" value="TreeGrafter"/>
</dbReference>
<dbReference type="PANTHER" id="PTHR46499">
    <property type="entry name" value="QUEUINE TRNA-RIBOSYLTRANSFERASE"/>
    <property type="match status" value="1"/>
</dbReference>
<reference evidence="10" key="1">
    <citation type="submission" date="2009-05" db="EMBL/GenBank/DDBJ databases">
        <authorList>
            <person name="Harkins D.M."/>
            <person name="DeShazer D."/>
            <person name="Woods D.E."/>
            <person name="Brinkac L.M."/>
            <person name="Brown K.A."/>
            <person name="Hung G.C."/>
            <person name="Tuanyok A."/>
            <person name="Zhang B."/>
            <person name="Nierman W.C."/>
        </authorList>
    </citation>
    <scope>NUCLEOTIDE SEQUENCE [LARGE SCALE GENOMIC DNA]</scope>
    <source>
        <strain evidence="10">1710a</strain>
    </source>
</reference>
<feature type="binding site" evidence="7">
    <location>
        <begin position="186"/>
        <end position="190"/>
    </location>
    <ligand>
        <name>substrate</name>
    </ligand>
</feature>
<feature type="binding site" evidence="7">
    <location>
        <position position="409"/>
    </location>
    <ligand>
        <name>Zn(2+)</name>
        <dbReference type="ChEBI" id="CHEBI:29105"/>
    </ligand>
</feature>
<comment type="subunit">
    <text evidence="7">Homodimer. Within each dimer, one monomer is responsible for RNA recognition and catalysis, while the other monomer binds to the replacement base PreQ1.</text>
</comment>
<comment type="function">
    <text evidence="7">Catalyzes the base-exchange of a guanine (G) residue with the queuine precursor 7-aminomethyl-7-deazaguanine (PreQ1) at position 34 (anticodon wobble position) in tRNAs with GU(N) anticodons (tRNA-Asp, -Asn, -His and -Tyr). Catalysis occurs through a double-displacement mechanism. The nucleophile active site attacks the C1' of nucleotide 34 to detach the guanine base from the RNA, forming a covalent enzyme-RNA intermediate. The proton acceptor active site deprotonates the incoming PreQ1, allowing a nucleophilic attack on the C1' of the ribose to form the product. After dissociation, two additional enzymatic reactions on the tRNA convert PreQ1 to queuine (Q), resulting in the hypermodified nucleoside queuosine (7-(((4,5-cis-dihydroxy-2-cyclopenten-1-yl)amino)methyl)-7-deazaguanosine).</text>
</comment>
<keyword evidence="4 7" id="KW-0819">tRNA processing</keyword>
<dbReference type="AlphaFoldDB" id="A0A0E1W2C3"/>
<feature type="binding site" evidence="7">
    <location>
        <position position="240"/>
    </location>
    <ligand>
        <name>substrate</name>
    </ligand>
</feature>
<dbReference type="InterPro" id="IPR004803">
    <property type="entry name" value="TGT"/>
</dbReference>
<keyword evidence="2 7" id="KW-0328">Glycosyltransferase</keyword>
<protein>
    <recommendedName>
        <fullName evidence="7">Queuine tRNA-ribosyltransferase</fullName>
        <ecNumber evidence="7">2.4.2.29</ecNumber>
    </recommendedName>
    <alternativeName>
        <fullName evidence="7">Guanine insertion enzyme</fullName>
    </alternativeName>
    <alternativeName>
        <fullName evidence="7">tRNA-guanine transglycosylase</fullName>
    </alternativeName>
</protein>
<keyword evidence="5 7" id="KW-0671">Queuosine biosynthesis</keyword>
<dbReference type="HAMAP" id="MF_00168">
    <property type="entry name" value="Q_tRNA_Tgt"/>
    <property type="match status" value="1"/>
</dbReference>
<evidence type="ECO:0000256" key="5">
    <source>
        <dbReference type="ARBA" id="ARBA00022785"/>
    </source>
</evidence>
<feature type="compositionally biased region" description="Polar residues" evidence="8">
    <location>
        <begin position="71"/>
        <end position="80"/>
    </location>
</feature>
<name>A0A0E1W2C3_BURPE</name>
<dbReference type="FunFam" id="3.20.20.105:FF:000001">
    <property type="entry name" value="Queuine tRNA-ribosyltransferase"/>
    <property type="match status" value="1"/>
</dbReference>
<feature type="active site" description="Proton acceptor" evidence="7">
    <location>
        <position position="186"/>
    </location>
</feature>
<sequence>MAHRPNSRSFDWLFGCSAARRLGGSAARRLGGKVTPIARRTAASRASLFSFAASRRLAAPSTCAGLYSGGKESNQMTTEGPSHDTHDTSAGIRPHGGLKFELLTTDGRARRGRVTLNHGVVETPIFMPVGTYGTVKAVQPRELDEMRAQIILGNTFHLWLRPGLETIGAHGGLHRFMGWSKPILTDSGGFQVFSLGDLRKITEEGVTFASPINGDRLFLSPEVSMQIQKTLNSDIVMQFDECTPYATNGVPTTHREAAESMRMSLRWAKRSLDEFERLGNPNALFGIVQGGMYEDLRDESLAGLSALGFHGLAIGGLSVGEPKEDMMRVLEHVAPRLPADKPHYLMGVGTPEDLVAGVAAGVDMFDCVMPTRNARNGWLFTRFGDVKIRNATHKNSLKPLDETCGCYTCRNFSRGYLHHLHRVGEILGAQLNTIHNLHYYLDLMREIREAIETHTFEAFQKRFAQDRARGVD</sequence>
<evidence type="ECO:0000256" key="4">
    <source>
        <dbReference type="ARBA" id="ARBA00022694"/>
    </source>
</evidence>
<gene>
    <name evidence="7 10" type="primary">tgt</name>
    <name evidence="10" type="ORF">BURPS1710A_3856</name>
</gene>
<dbReference type="Gene3D" id="3.20.20.105">
    <property type="entry name" value="Queuine tRNA-ribosyltransferase-like"/>
    <property type="match status" value="1"/>
</dbReference>
<feature type="binding site" evidence="7">
    <location>
        <position position="406"/>
    </location>
    <ligand>
        <name>Zn(2+)</name>
        <dbReference type="ChEBI" id="CHEBI:29105"/>
    </ligand>
</feature>